<dbReference type="SUPFAM" id="SSF52266">
    <property type="entry name" value="SGNH hydrolase"/>
    <property type="match status" value="1"/>
</dbReference>
<dbReference type="Pfam" id="PF13472">
    <property type="entry name" value="Lipase_GDSL_2"/>
    <property type="match status" value="1"/>
</dbReference>
<dbReference type="Gene3D" id="3.40.50.1110">
    <property type="entry name" value="SGNH hydrolase"/>
    <property type="match status" value="1"/>
</dbReference>
<name>A0ABV6S3M3_9SPHN</name>
<keyword evidence="3" id="KW-0378">Hydrolase</keyword>
<comment type="caution">
    <text evidence="3">The sequence shown here is derived from an EMBL/GenBank/DDBJ whole genome shotgun (WGS) entry which is preliminary data.</text>
</comment>
<feature type="domain" description="SGNH hydrolase-type esterase" evidence="2">
    <location>
        <begin position="48"/>
        <end position="287"/>
    </location>
</feature>
<evidence type="ECO:0000256" key="1">
    <source>
        <dbReference type="SAM" id="MobiDB-lite"/>
    </source>
</evidence>
<dbReference type="InterPro" id="IPR036514">
    <property type="entry name" value="SGNH_hydro_sf"/>
</dbReference>
<dbReference type="GO" id="GO:0016787">
    <property type="term" value="F:hydrolase activity"/>
    <property type="evidence" value="ECO:0007669"/>
    <property type="project" value="UniProtKB-KW"/>
</dbReference>
<protein>
    <submittedName>
        <fullName evidence="3">SGNH/GDSL hydrolase family protein</fullName>
        <ecNumber evidence="3">3.1.-.-</ecNumber>
    </submittedName>
</protein>
<feature type="compositionally biased region" description="Pro residues" evidence="1">
    <location>
        <begin position="313"/>
        <end position="338"/>
    </location>
</feature>
<dbReference type="InterPro" id="IPR037460">
    <property type="entry name" value="SEST-like"/>
</dbReference>
<evidence type="ECO:0000313" key="4">
    <source>
        <dbReference type="Proteomes" id="UP001589858"/>
    </source>
</evidence>
<evidence type="ECO:0000313" key="3">
    <source>
        <dbReference type="EMBL" id="MFC0683656.1"/>
    </source>
</evidence>
<dbReference type="InterPro" id="IPR013830">
    <property type="entry name" value="SGNH_hydro"/>
</dbReference>
<keyword evidence="4" id="KW-1185">Reference proteome</keyword>
<dbReference type="Proteomes" id="UP001589858">
    <property type="component" value="Unassembled WGS sequence"/>
</dbReference>
<dbReference type="PANTHER" id="PTHR37981:SF1">
    <property type="entry name" value="SGNH HYDROLASE-TYPE ESTERASE DOMAIN-CONTAINING PROTEIN"/>
    <property type="match status" value="1"/>
</dbReference>
<dbReference type="PANTHER" id="PTHR37981">
    <property type="entry name" value="LIPASE 2"/>
    <property type="match status" value="1"/>
</dbReference>
<gene>
    <name evidence="3" type="ORF">ACFFF8_03505</name>
</gene>
<feature type="compositionally biased region" description="Low complexity" evidence="1">
    <location>
        <begin position="339"/>
        <end position="349"/>
    </location>
</feature>
<evidence type="ECO:0000259" key="2">
    <source>
        <dbReference type="Pfam" id="PF13472"/>
    </source>
</evidence>
<dbReference type="CDD" id="cd01823">
    <property type="entry name" value="SEST_like"/>
    <property type="match status" value="1"/>
</dbReference>
<proteinExistence type="predicted"/>
<organism evidence="3 4">
    <name type="scientific">Novosphingobium clariflavum</name>
    <dbReference type="NCBI Taxonomy" id="2029884"/>
    <lineage>
        <taxon>Bacteria</taxon>
        <taxon>Pseudomonadati</taxon>
        <taxon>Pseudomonadota</taxon>
        <taxon>Alphaproteobacteria</taxon>
        <taxon>Sphingomonadales</taxon>
        <taxon>Sphingomonadaceae</taxon>
        <taxon>Novosphingobium</taxon>
    </lineage>
</organism>
<reference evidence="3 4" key="1">
    <citation type="submission" date="2024-09" db="EMBL/GenBank/DDBJ databases">
        <authorList>
            <person name="Sun Q."/>
            <person name="Mori K."/>
        </authorList>
    </citation>
    <scope>NUCLEOTIDE SEQUENCE [LARGE SCALE GENOMIC DNA]</scope>
    <source>
        <strain evidence="3 4">CICC 11035S</strain>
    </source>
</reference>
<dbReference type="PROSITE" id="PS51257">
    <property type="entry name" value="PROKAR_LIPOPROTEIN"/>
    <property type="match status" value="1"/>
</dbReference>
<feature type="region of interest" description="Disordered" evidence="1">
    <location>
        <begin position="308"/>
        <end position="357"/>
    </location>
</feature>
<sequence length="357" mass="37637">MARVSLAGLAATALLLGGCATPYMKARAAEADVAAQVEESLAGQRYVAIGSSFAAGPQLPPAKTGAPMRCGQSLNNYPTLLAERFGMVLTDRSCSGAKTDNVLGPWSEIPPQINAVTPQTRLVTLTIGGNDLNYVGNLFNAACAYRSKQAVAAGGKPRACGPVKVPTDYDYARDEMQMMEIARRVRTQAPHARIVFVQYLTPLPEPGRLCANTPISEEHAAIIRRIGVRLAEITNRVAQANGALLVEMNQSSAAHTPCDAVPWLIGSPEGYDGKQGLQWHLNFAGMEATANDIAWWLTRSGVKPVKPNFPQTLAPPAPTAAPGATPVPLPAAPAPVVTPPRTGTTKSTGTGTGTRRR</sequence>
<dbReference type="EC" id="3.1.-.-" evidence="3"/>
<dbReference type="EMBL" id="JBHLTM010000016">
    <property type="protein sequence ID" value="MFC0683656.1"/>
    <property type="molecule type" value="Genomic_DNA"/>
</dbReference>
<accession>A0ABV6S3M3</accession>
<dbReference type="RefSeq" id="WP_267220247.1">
    <property type="nucleotide sequence ID" value="NZ_JAPCWC010000006.1"/>
</dbReference>